<reference evidence="1 2" key="1">
    <citation type="submission" date="2022-05" db="EMBL/GenBank/DDBJ databases">
        <authorList>
            <consortium name="Genoscope - CEA"/>
            <person name="William W."/>
        </authorList>
    </citation>
    <scope>NUCLEOTIDE SEQUENCE [LARGE SCALE GENOMIC DNA]</scope>
</reference>
<organism evidence="1 2">
    <name type="scientific">Pocillopora meandrina</name>
    <dbReference type="NCBI Taxonomy" id="46732"/>
    <lineage>
        <taxon>Eukaryota</taxon>
        <taxon>Metazoa</taxon>
        <taxon>Cnidaria</taxon>
        <taxon>Anthozoa</taxon>
        <taxon>Hexacorallia</taxon>
        <taxon>Scleractinia</taxon>
        <taxon>Astrocoeniina</taxon>
        <taxon>Pocilloporidae</taxon>
        <taxon>Pocillopora</taxon>
    </lineage>
</organism>
<evidence type="ECO:0000313" key="2">
    <source>
        <dbReference type="Proteomes" id="UP001159428"/>
    </source>
</evidence>
<feature type="non-terminal residue" evidence="1">
    <location>
        <position position="83"/>
    </location>
</feature>
<sequence>EIDQLSKGLPGEMQPVIQRLKFFINRTCLAKQEVHMIMEAIDKMINESMGSLASCSERDLKPIKMKKLELDAALKTWGNLINQ</sequence>
<evidence type="ECO:0000313" key="1">
    <source>
        <dbReference type="EMBL" id="CAH3031947.1"/>
    </source>
</evidence>
<name>A0AAU9VNW6_9CNID</name>
<feature type="non-terminal residue" evidence="1">
    <location>
        <position position="1"/>
    </location>
</feature>
<accession>A0AAU9VNW6</accession>
<keyword evidence="2" id="KW-1185">Reference proteome</keyword>
<gene>
    <name evidence="1" type="ORF">PMEA_00000790</name>
</gene>
<protein>
    <submittedName>
        <fullName evidence="1">Uncharacterized protein</fullName>
    </submittedName>
</protein>
<proteinExistence type="predicted"/>
<dbReference type="EMBL" id="CALNXJ010000001">
    <property type="protein sequence ID" value="CAH3031947.1"/>
    <property type="molecule type" value="Genomic_DNA"/>
</dbReference>
<dbReference type="AlphaFoldDB" id="A0AAU9VNW6"/>
<dbReference type="Proteomes" id="UP001159428">
    <property type="component" value="Unassembled WGS sequence"/>
</dbReference>
<comment type="caution">
    <text evidence="1">The sequence shown here is derived from an EMBL/GenBank/DDBJ whole genome shotgun (WGS) entry which is preliminary data.</text>
</comment>